<feature type="transmembrane region" description="Helical" evidence="6">
    <location>
        <begin position="128"/>
        <end position="146"/>
    </location>
</feature>
<keyword evidence="4 6" id="KW-1133">Transmembrane helix</keyword>
<name>A0A3E3K3B6_9FIRM</name>
<keyword evidence="3 6" id="KW-0812">Transmembrane</keyword>
<evidence type="ECO:0000256" key="4">
    <source>
        <dbReference type="ARBA" id="ARBA00022989"/>
    </source>
</evidence>
<feature type="transmembrane region" description="Helical" evidence="6">
    <location>
        <begin position="203"/>
        <end position="224"/>
    </location>
</feature>
<dbReference type="OrthoDB" id="1954626at2"/>
<protein>
    <submittedName>
        <fullName evidence="8">ABC transporter permease</fullName>
    </submittedName>
</protein>
<organism evidence="8 9">
    <name type="scientific">Sellimonas intestinalis</name>
    <dbReference type="NCBI Taxonomy" id="1653434"/>
    <lineage>
        <taxon>Bacteria</taxon>
        <taxon>Bacillati</taxon>
        <taxon>Bacillota</taxon>
        <taxon>Clostridia</taxon>
        <taxon>Lachnospirales</taxon>
        <taxon>Lachnospiraceae</taxon>
        <taxon>Sellimonas</taxon>
    </lineage>
</organism>
<dbReference type="InterPro" id="IPR003838">
    <property type="entry name" value="ABC3_permease_C"/>
</dbReference>
<feature type="transmembrane region" description="Helical" evidence="6">
    <location>
        <begin position="813"/>
        <end position="831"/>
    </location>
</feature>
<feature type="transmembrane region" description="Helical" evidence="6">
    <location>
        <begin position="301"/>
        <end position="319"/>
    </location>
</feature>
<dbReference type="Pfam" id="PF02687">
    <property type="entry name" value="FtsX"/>
    <property type="match status" value="1"/>
</dbReference>
<comment type="caution">
    <text evidence="8">The sequence shown here is derived from an EMBL/GenBank/DDBJ whole genome shotgun (WGS) entry which is preliminary data.</text>
</comment>
<dbReference type="PANTHER" id="PTHR46795:SF3">
    <property type="entry name" value="ABC TRANSPORTER PERMEASE"/>
    <property type="match status" value="1"/>
</dbReference>
<feature type="transmembrane region" description="Helical" evidence="6">
    <location>
        <begin position="7"/>
        <end position="24"/>
    </location>
</feature>
<sequence>MKRAAKIWRAVLSLAVVILIFGIWRLPVGEERYSVIGAWIQVFRAESFMDFWILSPAGPTLALCHITVTLAGVLYLLRLILMVFGKKIHILDLASRAMVFLSLNVCILVANVYESVNNNSPLNEEQKQLVPLLFVSIASLFEYVGFRFLDEWYEQLAAYHEVKRQEREAKLRRKKALYFPGRYPKELTILIWENFRESMSDGILLIVGGALTAIFLIVSFGVFLTAGAIPQIPGIPRWLLRLQGIFQGATVMIIFLCVLLMYNLISNYTKVRNREYRTFLVLGIRTRTIYLLFAVEFGVSMILSAVTGLCSGGLVYTLIRHVLKDRIALPPFFSIEVLGWGGIGFLLILVFATMLNQENILRMGNSTVLYEEKEAETIPNAVWRRIIFGLWVFELGEKCYTMTFMDGRIAGYIFAAIGLFMILTGCMVRSVKKAAGNQDKLLRNILWKKEWRYRFKKNRWSIYVMLVVHICVLSFEGVPLIGAVITPQASDQLPYDIVSMVYDQDMDRVKAVMDTYDVDVQIYPMVRVSSISGNSSLQQDERSVNTEQGAYIGITEDTYRSLKEALGEKSKDLDLKDGEIYTVYQQNVSMPSRSLDYSGSRTGNYLRFGQPLFYYSVDRKHELFQGHKETGRERDLLIGMLGEGEQEHLVVFSDEEFERGYTKIREKNEENLPILREKEELAWEQYLMEHEDNLTDGPTNLILWDVPKEQYDDVVLALSFLEEDHPIDRLFDERVGNLYPKDQMITTVREFNVGDMAIQAVAAALLFVFGLFQIYSKTESEAAAIREQDLFLLRLGMKEKERKRLMHRQIHKPFWISAAAGVVVEAVFALLTFENRSYQPDDILRYTIAAVVFTIFYYLLWEIWLTYMERKIWKGMGKQK</sequence>
<feature type="transmembrane region" description="Helical" evidence="6">
    <location>
        <begin position="843"/>
        <end position="861"/>
    </location>
</feature>
<feature type="transmembrane region" description="Helical" evidence="6">
    <location>
        <begin position="331"/>
        <end position="355"/>
    </location>
</feature>
<feature type="transmembrane region" description="Helical" evidence="6">
    <location>
        <begin position="409"/>
        <end position="428"/>
    </location>
</feature>
<comment type="subcellular location">
    <subcellularLocation>
        <location evidence="1">Cell membrane</location>
        <topology evidence="1">Multi-pass membrane protein</topology>
    </subcellularLocation>
</comment>
<proteinExistence type="predicted"/>
<dbReference type="InterPro" id="IPR052536">
    <property type="entry name" value="ABC-4_Integral_Memb_Prot"/>
</dbReference>
<dbReference type="EMBL" id="QVLX01000003">
    <property type="protein sequence ID" value="RGE87974.1"/>
    <property type="molecule type" value="Genomic_DNA"/>
</dbReference>
<evidence type="ECO:0000313" key="9">
    <source>
        <dbReference type="Proteomes" id="UP000261080"/>
    </source>
</evidence>
<accession>A0A3E3K3B6</accession>
<feature type="transmembrane region" description="Helical" evidence="6">
    <location>
        <begin position="756"/>
        <end position="776"/>
    </location>
</feature>
<evidence type="ECO:0000256" key="2">
    <source>
        <dbReference type="ARBA" id="ARBA00022475"/>
    </source>
</evidence>
<reference evidence="8 9" key="1">
    <citation type="submission" date="2018-08" db="EMBL/GenBank/DDBJ databases">
        <title>A genome reference for cultivated species of the human gut microbiota.</title>
        <authorList>
            <person name="Zou Y."/>
            <person name="Xue W."/>
            <person name="Luo G."/>
        </authorList>
    </citation>
    <scope>NUCLEOTIDE SEQUENCE [LARGE SCALE GENOMIC DNA]</scope>
    <source>
        <strain evidence="8 9">AF37-2AT</strain>
    </source>
</reference>
<evidence type="ECO:0000313" key="8">
    <source>
        <dbReference type="EMBL" id="RGE87974.1"/>
    </source>
</evidence>
<feature type="transmembrane region" description="Helical" evidence="6">
    <location>
        <begin position="276"/>
        <end position="295"/>
    </location>
</feature>
<dbReference type="RefSeq" id="WP_117493483.1">
    <property type="nucleotide sequence ID" value="NZ_CALBAT010000017.1"/>
</dbReference>
<dbReference type="PANTHER" id="PTHR46795">
    <property type="entry name" value="ABC TRANSPORTER PERMEASE-RELATED-RELATED"/>
    <property type="match status" value="1"/>
</dbReference>
<feature type="domain" description="ABC3 transporter permease C-terminal" evidence="7">
    <location>
        <begin position="250"/>
        <end position="355"/>
    </location>
</feature>
<evidence type="ECO:0000256" key="1">
    <source>
        <dbReference type="ARBA" id="ARBA00004651"/>
    </source>
</evidence>
<keyword evidence="9" id="KW-1185">Reference proteome</keyword>
<gene>
    <name evidence="8" type="ORF">DW016_07680</name>
</gene>
<evidence type="ECO:0000256" key="6">
    <source>
        <dbReference type="SAM" id="Phobius"/>
    </source>
</evidence>
<keyword evidence="5 6" id="KW-0472">Membrane</keyword>
<evidence type="ECO:0000256" key="5">
    <source>
        <dbReference type="ARBA" id="ARBA00023136"/>
    </source>
</evidence>
<feature type="transmembrane region" description="Helical" evidence="6">
    <location>
        <begin position="93"/>
        <end position="113"/>
    </location>
</feature>
<evidence type="ECO:0000259" key="7">
    <source>
        <dbReference type="Pfam" id="PF02687"/>
    </source>
</evidence>
<dbReference type="GO" id="GO:0005886">
    <property type="term" value="C:plasma membrane"/>
    <property type="evidence" value="ECO:0007669"/>
    <property type="project" value="UniProtKB-SubCell"/>
</dbReference>
<keyword evidence="2" id="KW-1003">Cell membrane</keyword>
<feature type="transmembrane region" description="Helical" evidence="6">
    <location>
        <begin position="60"/>
        <end position="81"/>
    </location>
</feature>
<dbReference type="Proteomes" id="UP000261080">
    <property type="component" value="Unassembled WGS sequence"/>
</dbReference>
<evidence type="ECO:0000256" key="3">
    <source>
        <dbReference type="ARBA" id="ARBA00022692"/>
    </source>
</evidence>
<feature type="transmembrane region" description="Helical" evidence="6">
    <location>
        <begin position="244"/>
        <end position="264"/>
    </location>
</feature>
<feature type="transmembrane region" description="Helical" evidence="6">
    <location>
        <begin position="462"/>
        <end position="485"/>
    </location>
</feature>
<dbReference type="AlphaFoldDB" id="A0A3E3K3B6"/>